<sequence>MAFLAQCTPINNLIPRGICYSGTSARVAPPAPLPPVDINITSNIQNANDITLVPWTEGTGTPGHRWRWRAAGTRGGPIVEMQLYGWYGAHVELRMTAPRTANRPAIAVTPNENVNGGGSDGWGEVLCLNAMNFQRGDMTYVLHVSIGNMYPNLR</sequence>
<reference evidence="1 2" key="1">
    <citation type="journal article" date="2013" name="PLoS Genet.">
        <title>Comparative genome structure, secondary metabolite, and effector coding capacity across Cochliobolus pathogens.</title>
        <authorList>
            <person name="Condon B.J."/>
            <person name="Leng Y."/>
            <person name="Wu D."/>
            <person name="Bushley K.E."/>
            <person name="Ohm R.A."/>
            <person name="Otillar R."/>
            <person name="Martin J."/>
            <person name="Schackwitz W."/>
            <person name="Grimwood J."/>
            <person name="MohdZainudin N."/>
            <person name="Xue C."/>
            <person name="Wang R."/>
            <person name="Manning V.A."/>
            <person name="Dhillon B."/>
            <person name="Tu Z.J."/>
            <person name="Steffenson B.J."/>
            <person name="Salamov A."/>
            <person name="Sun H."/>
            <person name="Lowry S."/>
            <person name="LaButti K."/>
            <person name="Han J."/>
            <person name="Copeland A."/>
            <person name="Lindquist E."/>
            <person name="Barry K."/>
            <person name="Schmutz J."/>
            <person name="Baker S.E."/>
            <person name="Ciuffetti L.M."/>
            <person name="Grigoriev I.V."/>
            <person name="Zhong S."/>
            <person name="Turgeon B.G."/>
        </authorList>
    </citation>
    <scope>NUCLEOTIDE SEQUENCE [LARGE SCALE GENOMIC DNA]</scope>
    <source>
        <strain evidence="1 2">26-R-13</strain>
    </source>
</reference>
<name>W6Y3V1_COCC2</name>
<dbReference type="EMBL" id="KI964732">
    <property type="protein sequence ID" value="EUC29724.1"/>
    <property type="molecule type" value="Genomic_DNA"/>
</dbReference>
<dbReference type="AlphaFoldDB" id="W6Y3V1"/>
<dbReference type="Proteomes" id="UP000053841">
    <property type="component" value="Unassembled WGS sequence"/>
</dbReference>
<evidence type="ECO:0000313" key="2">
    <source>
        <dbReference type="Proteomes" id="UP000053841"/>
    </source>
</evidence>
<dbReference type="GeneID" id="19151099"/>
<protein>
    <submittedName>
        <fullName evidence="1">Uncharacterized protein</fullName>
    </submittedName>
</protein>
<organism evidence="1 2">
    <name type="scientific">Cochliobolus carbonum (strain 26-R-13)</name>
    <name type="common">Maize leaf spot fungus</name>
    <name type="synonym">Bipolaris zeicola</name>
    <dbReference type="NCBI Taxonomy" id="930089"/>
    <lineage>
        <taxon>Eukaryota</taxon>
        <taxon>Fungi</taxon>
        <taxon>Dikarya</taxon>
        <taxon>Ascomycota</taxon>
        <taxon>Pezizomycotina</taxon>
        <taxon>Dothideomycetes</taxon>
        <taxon>Pleosporomycetidae</taxon>
        <taxon>Pleosporales</taxon>
        <taxon>Pleosporineae</taxon>
        <taxon>Pleosporaceae</taxon>
        <taxon>Bipolaris</taxon>
    </lineage>
</organism>
<dbReference type="KEGG" id="bze:COCCADRAFT_8107"/>
<dbReference type="HOGENOM" id="CLU_1749322_0_0_1"/>
<accession>W6Y3V1</accession>
<evidence type="ECO:0000313" key="1">
    <source>
        <dbReference type="EMBL" id="EUC29724.1"/>
    </source>
</evidence>
<gene>
    <name evidence="1" type="ORF">COCCADRAFT_8107</name>
</gene>
<dbReference type="RefSeq" id="XP_007715961.1">
    <property type="nucleotide sequence ID" value="XM_007717771.1"/>
</dbReference>
<proteinExistence type="predicted"/>
<keyword evidence="2" id="KW-1185">Reference proteome</keyword>